<accession>A0A8J2TW60</accession>
<dbReference type="InterPro" id="IPR015424">
    <property type="entry name" value="PyrdxlP-dep_Trfase"/>
</dbReference>
<proteinExistence type="inferred from homology"/>
<keyword evidence="2 4" id="KW-0032">Aminotransferase</keyword>
<comment type="similarity">
    <text evidence="4">Belongs to the class-I pyridoxal-phosphate-dependent aminotransferase family.</text>
</comment>
<dbReference type="InterPro" id="IPR015421">
    <property type="entry name" value="PyrdxlP-dep_Trfase_major"/>
</dbReference>
<dbReference type="GO" id="GO:0030170">
    <property type="term" value="F:pyridoxal phosphate binding"/>
    <property type="evidence" value="ECO:0007669"/>
    <property type="project" value="InterPro"/>
</dbReference>
<dbReference type="InterPro" id="IPR004838">
    <property type="entry name" value="NHTrfase_class1_PyrdxlP-BS"/>
</dbReference>
<dbReference type="InterPro" id="IPR004839">
    <property type="entry name" value="Aminotransferase_I/II_large"/>
</dbReference>
<dbReference type="SUPFAM" id="SSF53383">
    <property type="entry name" value="PLP-dependent transferases"/>
    <property type="match status" value="1"/>
</dbReference>
<evidence type="ECO:0000256" key="3">
    <source>
        <dbReference type="ARBA" id="ARBA00022679"/>
    </source>
</evidence>
<sequence length="385" mass="40743">MNARASAGFPPGLGLPEYPWEQLALYRQKASAVEGGPVDLSIGTPVDPTPEVIQAALAQAADAPGYPTTAGTPALRRAIAGWYARRRGAEHIDPERGAMPTLGSKELVAWLPLLLGLRDRDVAFPRVAYPTYAIGARLAGLHGRALDVADVLAGAPLDDVALLWINSPGNPDGSVLSAGELRELIGRARAAGTVIASDECYAELAWPDAEGVTPEVPSILDDRVTGGDYTGLLSVYSLSKQSNLAGYRAAFVAGDPELVADLTNSRKHAGMIVPRPVQEAMTQALQDEAHVTAQKERYRARRAVLRPAVERAGLRIDHSVAGLYLWCTLGEDAWTTLDRLAERGILAGPGAFYGTGGEQHVRLALTASDTQIATAAARLDAAPLR</sequence>
<feature type="domain" description="Aminotransferase class I/classII large" evidence="5">
    <location>
        <begin position="38"/>
        <end position="379"/>
    </location>
</feature>
<evidence type="ECO:0000256" key="1">
    <source>
        <dbReference type="ARBA" id="ARBA00001933"/>
    </source>
</evidence>
<evidence type="ECO:0000259" key="5">
    <source>
        <dbReference type="Pfam" id="PF00155"/>
    </source>
</evidence>
<keyword evidence="7" id="KW-1185">Reference proteome</keyword>
<dbReference type="CDD" id="cd00609">
    <property type="entry name" value="AAT_like"/>
    <property type="match status" value="1"/>
</dbReference>
<dbReference type="InterPro" id="IPR019880">
    <property type="entry name" value="OxyQ"/>
</dbReference>
<name>A0A8J2TW60_9MICO</name>
<dbReference type="PROSITE" id="PS00105">
    <property type="entry name" value="AA_TRANSFER_CLASS_1"/>
    <property type="match status" value="1"/>
</dbReference>
<protein>
    <recommendedName>
        <fullName evidence="4">Aminotransferase</fullName>
        <ecNumber evidence="4">2.6.1.-</ecNumber>
    </recommendedName>
</protein>
<dbReference type="InterPro" id="IPR050881">
    <property type="entry name" value="LL-DAP_aminotransferase"/>
</dbReference>
<dbReference type="Gene3D" id="3.90.1150.10">
    <property type="entry name" value="Aspartate Aminotransferase, domain 1"/>
    <property type="match status" value="1"/>
</dbReference>
<dbReference type="NCBIfam" id="TIGR03539">
    <property type="entry name" value="DapC_actino"/>
    <property type="match status" value="1"/>
</dbReference>
<evidence type="ECO:0000256" key="2">
    <source>
        <dbReference type="ARBA" id="ARBA00022576"/>
    </source>
</evidence>
<reference evidence="6" key="2">
    <citation type="submission" date="2020-09" db="EMBL/GenBank/DDBJ databases">
        <authorList>
            <person name="Sun Q."/>
            <person name="Zhou Y."/>
        </authorList>
    </citation>
    <scope>NUCLEOTIDE SEQUENCE</scope>
    <source>
        <strain evidence="6">CGMCC 1.12785</strain>
    </source>
</reference>
<dbReference type="InterPro" id="IPR015422">
    <property type="entry name" value="PyrdxlP-dep_Trfase_small"/>
</dbReference>
<organism evidence="6 7">
    <name type="scientific">Sediminivirga luteola</name>
    <dbReference type="NCBI Taxonomy" id="1774748"/>
    <lineage>
        <taxon>Bacteria</taxon>
        <taxon>Bacillati</taxon>
        <taxon>Actinomycetota</taxon>
        <taxon>Actinomycetes</taxon>
        <taxon>Micrococcales</taxon>
        <taxon>Brevibacteriaceae</taxon>
        <taxon>Sediminivirga</taxon>
    </lineage>
</organism>
<dbReference type="PANTHER" id="PTHR42832">
    <property type="entry name" value="AMINO ACID AMINOTRANSFERASE"/>
    <property type="match status" value="1"/>
</dbReference>
<dbReference type="Pfam" id="PF00155">
    <property type="entry name" value="Aminotran_1_2"/>
    <property type="match status" value="1"/>
</dbReference>
<evidence type="ECO:0000313" key="6">
    <source>
        <dbReference type="EMBL" id="GGA07287.1"/>
    </source>
</evidence>
<gene>
    <name evidence="6" type="ORF">GCM10011333_07400</name>
</gene>
<dbReference type="EMBL" id="BMFY01000003">
    <property type="protein sequence ID" value="GGA07287.1"/>
    <property type="molecule type" value="Genomic_DNA"/>
</dbReference>
<dbReference type="Gene3D" id="3.40.640.10">
    <property type="entry name" value="Type I PLP-dependent aspartate aminotransferase-like (Major domain)"/>
    <property type="match status" value="1"/>
</dbReference>
<dbReference type="GO" id="GO:0008483">
    <property type="term" value="F:transaminase activity"/>
    <property type="evidence" value="ECO:0007669"/>
    <property type="project" value="UniProtKB-KW"/>
</dbReference>
<dbReference type="AlphaFoldDB" id="A0A8J2TW60"/>
<comment type="cofactor">
    <cofactor evidence="1 4">
        <name>pyridoxal 5'-phosphate</name>
        <dbReference type="ChEBI" id="CHEBI:597326"/>
    </cofactor>
</comment>
<reference evidence="6" key="1">
    <citation type="journal article" date="2014" name="Int. J. Syst. Evol. Microbiol.">
        <title>Complete genome sequence of Corynebacterium casei LMG S-19264T (=DSM 44701T), isolated from a smear-ripened cheese.</title>
        <authorList>
            <consortium name="US DOE Joint Genome Institute (JGI-PGF)"/>
            <person name="Walter F."/>
            <person name="Albersmeier A."/>
            <person name="Kalinowski J."/>
            <person name="Ruckert C."/>
        </authorList>
    </citation>
    <scope>NUCLEOTIDE SEQUENCE</scope>
    <source>
        <strain evidence="6">CGMCC 1.12785</strain>
    </source>
</reference>
<comment type="caution">
    <text evidence="6">The sequence shown here is derived from an EMBL/GenBank/DDBJ whole genome shotgun (WGS) entry which is preliminary data.</text>
</comment>
<dbReference type="RefSeq" id="WP_188549587.1">
    <property type="nucleotide sequence ID" value="NZ_BMFY01000003.1"/>
</dbReference>
<dbReference type="PANTHER" id="PTHR42832:SF3">
    <property type="entry name" value="L-GLUTAMINE--4-(METHYLSULFANYL)-2-OXOBUTANOATE AMINOTRANSFERASE"/>
    <property type="match status" value="1"/>
</dbReference>
<keyword evidence="3 4" id="KW-0808">Transferase</keyword>
<dbReference type="EC" id="2.6.1.-" evidence="4"/>
<evidence type="ECO:0000313" key="7">
    <source>
        <dbReference type="Proteomes" id="UP000616114"/>
    </source>
</evidence>
<dbReference type="Proteomes" id="UP000616114">
    <property type="component" value="Unassembled WGS sequence"/>
</dbReference>
<evidence type="ECO:0000256" key="4">
    <source>
        <dbReference type="RuleBase" id="RU000481"/>
    </source>
</evidence>